<name>A0A1Y6H2G8_9XANT</name>
<evidence type="ECO:0000313" key="4">
    <source>
        <dbReference type="Proteomes" id="UP000195953"/>
    </source>
</evidence>
<evidence type="ECO:0000313" key="1">
    <source>
        <dbReference type="EMBL" id="SMR00627.1"/>
    </source>
</evidence>
<evidence type="ECO:0000313" key="2">
    <source>
        <dbReference type="EMBL" id="SMR01924.1"/>
    </source>
</evidence>
<dbReference type="AlphaFoldDB" id="A0A1Y6H2G8"/>
<dbReference type="Proteomes" id="UP000195877">
    <property type="component" value="Chromosome 1"/>
</dbReference>
<reference evidence="1 3" key="2">
    <citation type="submission" date="2017-05" db="EMBL/GenBank/DDBJ databases">
        <authorList>
            <person name="Blom J."/>
        </authorList>
    </citation>
    <scope>NUCLEOTIDE SEQUENCE [LARGE SCALE GENOMIC DNA]</scope>
    <source>
        <strain evidence="1">PD885</strain>
    </source>
</reference>
<keyword evidence="3" id="KW-1185">Reference proteome</keyword>
<dbReference type="EMBL" id="LT853885">
    <property type="protein sequence ID" value="SMR01924.1"/>
    <property type="molecule type" value="Genomic_DNA"/>
</dbReference>
<sequence length="29" mass="3001">MAAVRLQLAEHLAADTQAVHVLIADADSA</sequence>
<dbReference type="EMBL" id="LT853882">
    <property type="protein sequence ID" value="SMR00627.1"/>
    <property type="molecule type" value="Genomic_DNA"/>
</dbReference>
<dbReference type="Proteomes" id="UP000195953">
    <property type="component" value="Chromosome 1"/>
</dbReference>
<reference evidence="2 4" key="1">
    <citation type="submission" date="2017-05" db="EMBL/GenBank/DDBJ databases">
        <authorList>
            <person name="Song R."/>
            <person name="Chenine A.L."/>
            <person name="Ruprecht R.M."/>
        </authorList>
    </citation>
    <scope>NUCLEOTIDE SEQUENCE [LARGE SCALE GENOMIC DNA]</scope>
    <source>
        <strain evidence="2">PD5205</strain>
    </source>
</reference>
<gene>
    <name evidence="2" type="ORF">PD5205_00604</name>
    <name evidence="1" type="ORF">PD885_03406</name>
</gene>
<protein>
    <submittedName>
        <fullName evidence="2">Uncharacterized protein</fullName>
    </submittedName>
</protein>
<organism evidence="2 4">
    <name type="scientific">Xanthomonas fragariae</name>
    <dbReference type="NCBI Taxonomy" id="48664"/>
    <lineage>
        <taxon>Bacteria</taxon>
        <taxon>Pseudomonadati</taxon>
        <taxon>Pseudomonadota</taxon>
        <taxon>Gammaproteobacteria</taxon>
        <taxon>Lysobacterales</taxon>
        <taxon>Lysobacteraceae</taxon>
        <taxon>Xanthomonas</taxon>
    </lineage>
</organism>
<proteinExistence type="predicted"/>
<accession>A0A1Y6H2G8</accession>
<evidence type="ECO:0000313" key="3">
    <source>
        <dbReference type="Proteomes" id="UP000195877"/>
    </source>
</evidence>